<dbReference type="InterPro" id="IPR050640">
    <property type="entry name" value="Bact_2-comp_sensor_kinase"/>
</dbReference>
<dbReference type="PANTHER" id="PTHR34220:SF9">
    <property type="entry name" value="SIGNAL TRANSDUCTION HISTIDINE KINASE INTERNAL REGION DOMAIN-CONTAINING PROTEIN"/>
    <property type="match status" value="1"/>
</dbReference>
<protein>
    <submittedName>
        <fullName evidence="4">Uncharacterized protein</fullName>
    </submittedName>
</protein>
<dbReference type="Gene3D" id="3.30.565.10">
    <property type="entry name" value="Histidine kinase-like ATPase, C-terminal domain"/>
    <property type="match status" value="1"/>
</dbReference>
<dbReference type="InterPro" id="IPR010559">
    <property type="entry name" value="Sig_transdc_His_kin_internal"/>
</dbReference>
<dbReference type="InterPro" id="IPR003594">
    <property type="entry name" value="HATPase_dom"/>
</dbReference>
<organism evidence="4 5">
    <name type="scientific">Usitatibacter rugosus</name>
    <dbReference type="NCBI Taxonomy" id="2732067"/>
    <lineage>
        <taxon>Bacteria</taxon>
        <taxon>Pseudomonadati</taxon>
        <taxon>Pseudomonadota</taxon>
        <taxon>Betaproteobacteria</taxon>
        <taxon>Nitrosomonadales</taxon>
        <taxon>Usitatibacteraceae</taxon>
        <taxon>Usitatibacter</taxon>
    </lineage>
</organism>
<dbReference type="EMBL" id="CP053069">
    <property type="protein sequence ID" value="QJR09492.1"/>
    <property type="molecule type" value="Genomic_DNA"/>
</dbReference>
<dbReference type="AlphaFoldDB" id="A0A6M4GQT4"/>
<dbReference type="RefSeq" id="WP_171089240.1">
    <property type="nucleotide sequence ID" value="NZ_CP053069.1"/>
</dbReference>
<evidence type="ECO:0000259" key="2">
    <source>
        <dbReference type="Pfam" id="PF02518"/>
    </source>
</evidence>
<evidence type="ECO:0000313" key="5">
    <source>
        <dbReference type="Proteomes" id="UP000501534"/>
    </source>
</evidence>
<feature type="transmembrane region" description="Helical" evidence="1">
    <location>
        <begin position="68"/>
        <end position="90"/>
    </location>
</feature>
<feature type="domain" description="Signal transduction histidine kinase internal region" evidence="3">
    <location>
        <begin position="140"/>
        <end position="218"/>
    </location>
</feature>
<evidence type="ECO:0000256" key="1">
    <source>
        <dbReference type="SAM" id="Phobius"/>
    </source>
</evidence>
<name>A0A6M4GQT4_9PROT</name>
<accession>A0A6M4GQT4</accession>
<keyword evidence="1" id="KW-0472">Membrane</keyword>
<gene>
    <name evidence="4" type="ORF">DSM104443_00536</name>
</gene>
<dbReference type="GO" id="GO:0016020">
    <property type="term" value="C:membrane"/>
    <property type="evidence" value="ECO:0007669"/>
    <property type="project" value="InterPro"/>
</dbReference>
<dbReference type="Pfam" id="PF02518">
    <property type="entry name" value="HATPase_c"/>
    <property type="match status" value="1"/>
</dbReference>
<dbReference type="KEGG" id="uru:DSM104443_00536"/>
<feature type="transmembrane region" description="Helical" evidence="1">
    <location>
        <begin position="15"/>
        <end position="33"/>
    </location>
</feature>
<feature type="transmembrane region" description="Helical" evidence="1">
    <location>
        <begin position="102"/>
        <end position="122"/>
    </location>
</feature>
<proteinExistence type="predicted"/>
<evidence type="ECO:0000313" key="4">
    <source>
        <dbReference type="EMBL" id="QJR09492.1"/>
    </source>
</evidence>
<dbReference type="GO" id="GO:0000155">
    <property type="term" value="F:phosphorelay sensor kinase activity"/>
    <property type="evidence" value="ECO:0007669"/>
    <property type="project" value="InterPro"/>
</dbReference>
<dbReference type="PANTHER" id="PTHR34220">
    <property type="entry name" value="SENSOR HISTIDINE KINASE YPDA"/>
    <property type="match status" value="1"/>
</dbReference>
<dbReference type="InterPro" id="IPR036890">
    <property type="entry name" value="HATPase_C_sf"/>
</dbReference>
<keyword evidence="5" id="KW-1185">Reference proteome</keyword>
<sequence length="327" mass="34542">MASANPDSAPFGSPAAWIAAAIVAGCAFAYAGWSAWLGRFLQLALACAIAHAGLVLATAYLSRRDIRFQVALALVASALGAAIATAALRWSNAAMKFPNADLAFDLGLAALLAATLLVTAILQRDALSRATQERQLAELRLSALQAQVEPHFLYNTLANVQQLVRSDAAAADRMLESLIRYLKTSIPDVRSGRSTLGQELSRTEAYLSIMSIRMGERLRYEIAVPTALNDVSVPPLSVMTLVENAVKHGLERRAAGGRVVIAGESRGGQLVLRVTDDGLGFGAEMGTGTGLTNLRERLASLHGDRAHVELSHAEPAGVEAQLVVPLG</sequence>
<dbReference type="SUPFAM" id="SSF55874">
    <property type="entry name" value="ATPase domain of HSP90 chaperone/DNA topoisomerase II/histidine kinase"/>
    <property type="match status" value="1"/>
</dbReference>
<feature type="domain" description="Histidine kinase/HSP90-like ATPase" evidence="2">
    <location>
        <begin position="240"/>
        <end position="326"/>
    </location>
</feature>
<reference evidence="4 5" key="1">
    <citation type="submission" date="2020-04" db="EMBL/GenBank/DDBJ databases">
        <title>Usitatibacter rugosus gen. nov., sp. nov. and Usitatibacter palustris sp. nov., novel members of Usitatibacteraceae fam. nov. within the order Nitrosomonadales isolated from soil.</title>
        <authorList>
            <person name="Huber K.J."/>
            <person name="Neumann-Schaal M."/>
            <person name="Geppert A."/>
            <person name="Luckner M."/>
            <person name="Wanner G."/>
            <person name="Overmann J."/>
        </authorList>
    </citation>
    <scope>NUCLEOTIDE SEQUENCE [LARGE SCALE GENOMIC DNA]</scope>
    <source>
        <strain evidence="4 5">0125_3</strain>
    </source>
</reference>
<dbReference type="Pfam" id="PF06580">
    <property type="entry name" value="His_kinase"/>
    <property type="match status" value="1"/>
</dbReference>
<dbReference type="Proteomes" id="UP000501534">
    <property type="component" value="Chromosome"/>
</dbReference>
<keyword evidence="1" id="KW-0812">Transmembrane</keyword>
<keyword evidence="1" id="KW-1133">Transmembrane helix</keyword>
<evidence type="ECO:0000259" key="3">
    <source>
        <dbReference type="Pfam" id="PF06580"/>
    </source>
</evidence>